<comment type="similarity">
    <text evidence="1 9 10">Belongs to the class-I aminoacyl-tRNA synthetase family.</text>
</comment>
<protein>
    <recommendedName>
        <fullName evidence="9">Leucine--tRNA ligase</fullName>
        <ecNumber evidence="9">6.1.1.4</ecNumber>
    </recommendedName>
    <alternativeName>
        <fullName evidence="9">Leucyl-tRNA synthetase</fullName>
        <shortName evidence="9">LeuRS</shortName>
    </alternativeName>
</protein>
<dbReference type="CDD" id="cd07958">
    <property type="entry name" value="Anticodon_Ia_Leu_BEm"/>
    <property type="match status" value="1"/>
</dbReference>
<dbReference type="Pfam" id="PF13603">
    <property type="entry name" value="tRNA-synt_1_2"/>
    <property type="match status" value="2"/>
</dbReference>
<keyword evidence="16" id="KW-1185">Reference proteome</keyword>
<keyword evidence="5 9" id="KW-0067">ATP-binding</keyword>
<dbReference type="GO" id="GO:0016874">
    <property type="term" value="F:ligase activity"/>
    <property type="evidence" value="ECO:0007669"/>
    <property type="project" value="UniProtKB-KW"/>
</dbReference>
<accession>A0ABT4I8B8</accession>
<dbReference type="PANTHER" id="PTHR43740">
    <property type="entry name" value="LEUCYL-TRNA SYNTHETASE"/>
    <property type="match status" value="1"/>
</dbReference>
<dbReference type="HAMAP" id="MF_00049_B">
    <property type="entry name" value="Leu_tRNA_synth_B"/>
    <property type="match status" value="1"/>
</dbReference>
<evidence type="ECO:0000256" key="1">
    <source>
        <dbReference type="ARBA" id="ARBA00005594"/>
    </source>
</evidence>
<evidence type="ECO:0000256" key="5">
    <source>
        <dbReference type="ARBA" id="ARBA00022840"/>
    </source>
</evidence>
<comment type="catalytic activity">
    <reaction evidence="8 9">
        <text>tRNA(Leu) + L-leucine + ATP = L-leucyl-tRNA(Leu) + AMP + diphosphate</text>
        <dbReference type="Rhea" id="RHEA:11688"/>
        <dbReference type="Rhea" id="RHEA-COMP:9613"/>
        <dbReference type="Rhea" id="RHEA-COMP:9622"/>
        <dbReference type="ChEBI" id="CHEBI:30616"/>
        <dbReference type="ChEBI" id="CHEBI:33019"/>
        <dbReference type="ChEBI" id="CHEBI:57427"/>
        <dbReference type="ChEBI" id="CHEBI:78442"/>
        <dbReference type="ChEBI" id="CHEBI:78494"/>
        <dbReference type="ChEBI" id="CHEBI:456215"/>
        <dbReference type="EC" id="6.1.1.4"/>
    </reaction>
</comment>
<dbReference type="InterPro" id="IPR001412">
    <property type="entry name" value="aa-tRNA-synth_I_CS"/>
</dbReference>
<keyword evidence="3 9" id="KW-0436">Ligase</keyword>
<gene>
    <name evidence="9" type="primary">leuS</name>
    <name evidence="15" type="ORF">OHJ16_08070</name>
</gene>
<keyword evidence="6 9" id="KW-0648">Protein biosynthesis</keyword>
<keyword evidence="4 9" id="KW-0547">Nucleotide-binding</keyword>
<dbReference type="PRINTS" id="PR00985">
    <property type="entry name" value="TRNASYNTHLEU"/>
</dbReference>
<evidence type="ECO:0000256" key="10">
    <source>
        <dbReference type="RuleBase" id="RU363039"/>
    </source>
</evidence>
<dbReference type="SUPFAM" id="SSF50677">
    <property type="entry name" value="ValRS/IleRS/LeuRS editing domain"/>
    <property type="match status" value="1"/>
</dbReference>
<dbReference type="EMBL" id="JAPTMY010000015">
    <property type="protein sequence ID" value="MCZ0857999.1"/>
    <property type="molecule type" value="Genomic_DNA"/>
</dbReference>
<evidence type="ECO:0000256" key="9">
    <source>
        <dbReference type="HAMAP-Rule" id="MF_00049"/>
    </source>
</evidence>
<dbReference type="Gene3D" id="1.10.730.10">
    <property type="entry name" value="Isoleucyl-tRNA Synthetase, Domain 1"/>
    <property type="match status" value="1"/>
</dbReference>
<comment type="caution">
    <text evidence="9">Lacks conserved residue(s) required for the propagation of feature annotation.</text>
</comment>
<feature type="region of interest" description="Disordered" evidence="11">
    <location>
        <begin position="579"/>
        <end position="599"/>
    </location>
</feature>
<dbReference type="InterPro" id="IPR013155">
    <property type="entry name" value="M/V/L/I-tRNA-synth_anticd-bd"/>
</dbReference>
<dbReference type="PROSITE" id="PS00178">
    <property type="entry name" value="AA_TRNA_LIGASE_I"/>
    <property type="match status" value="1"/>
</dbReference>
<evidence type="ECO:0000313" key="15">
    <source>
        <dbReference type="EMBL" id="MCZ0857999.1"/>
    </source>
</evidence>
<dbReference type="InterPro" id="IPR002302">
    <property type="entry name" value="Leu-tRNA-ligase"/>
</dbReference>
<sequence length="988" mass="108442">MTENQTPQGESATPFRYTAALAETIETSWQDRWEAEGAFHSDNPVGALAGPDAEEEKFFLLDMFPYPSGKGLHVGHPLGYIATDVVARFTRMTGRNVLYTMGYDAFGLPAEQYAVATGQHPRVSTEANIATMRRQLRRLGLSHDPRRSIQTIDPGYVRWTQWIFLKIFSSWFDPAAPRRDGRGTGAARPIDELRDKLASGEVAVPGGRDWASLGEAERADVVDSFRLAYVSDAPVNWCPGLGTVLANEEVTAEGRSERGNYPVFKRNLRQWMMRITAYADRLAEDLDTVDWPEKVKLMQRNWIGRSEGAEVTFAVEGAREAGCAVADLSVYTTRPDTLFGATFMVVAPEHPLLGGRLGAPVDDDAAALTVPAAWPEGAREAWTGGRATPAGAVAAYRARAAAATEAERTAEDRAKTGVFTGLFGINPVNGRRVPIFVADYVLMGYGTGAIMAVPAHDERDWAFARKYDLDIVQTIGPADDPRGVDLSRGAYTGDGVAVDCANDEISLDGKSKGEATAAMTAWLESKGAGRAAVTYRLRDWLFSRQRYWGEPFPVVWDEAGGVHALPESMLPVELPEVTDYSPRSYDPDDAASSPEPPLGGAADWVEVELDLGEGLKTYRRETNTMPNWAGSCWYELRYIDPADRDALVDPVNEAYWMGPRPENGNTSGGTDLYVGGVEHAVLHLLYSRFWHKVLFDLGVVSSSEPYHRLFNQGYIQAYAYKDERGQYVPAEEVEEGPDDAGGEPTFTWRGRGVRREYGKMGKSLKNIVTPDDMYSAYGADTFRVYEMSMGPLDQDRPWDTRAVAGAQRFLQRLWRNVVDEATGEATVVDDPADRATARLVARTVVGVRGDYEAMRLNTAIAKLIVLNNHLTGLARVPREAVEALTLMTAPVAPHIAEEIWARLGHERSLAHEAFPAVEDESLLAAEAVTCVVQVKGKVRDRLEVAPDISEAELERLALAAPGVVRALNGRGVRKVIVKAPKLVSVVPE</sequence>
<evidence type="ECO:0000256" key="3">
    <source>
        <dbReference type="ARBA" id="ARBA00022598"/>
    </source>
</evidence>
<dbReference type="Gene3D" id="3.90.740.10">
    <property type="entry name" value="Valyl/Leucyl/Isoleucyl-tRNA synthetase, editing domain"/>
    <property type="match status" value="1"/>
</dbReference>
<dbReference type="InterPro" id="IPR015413">
    <property type="entry name" value="Methionyl/Leucyl_tRNA_Synth"/>
</dbReference>
<evidence type="ECO:0000256" key="11">
    <source>
        <dbReference type="SAM" id="MobiDB-lite"/>
    </source>
</evidence>
<dbReference type="Gene3D" id="3.40.50.620">
    <property type="entry name" value="HUPs"/>
    <property type="match status" value="3"/>
</dbReference>
<feature type="domain" description="Leucyl-tRNA synthetase editing" evidence="14">
    <location>
        <begin position="392"/>
        <end position="523"/>
    </location>
</feature>
<keyword evidence="2 9" id="KW-0963">Cytoplasm</keyword>
<comment type="caution">
    <text evidence="15">The sequence shown here is derived from an EMBL/GenBank/DDBJ whole genome shotgun (WGS) entry which is preliminary data.</text>
</comment>
<evidence type="ECO:0000256" key="2">
    <source>
        <dbReference type="ARBA" id="ARBA00022490"/>
    </source>
</evidence>
<feature type="domain" description="Leucyl-tRNA synthetase editing" evidence="14">
    <location>
        <begin position="300"/>
        <end position="353"/>
    </location>
</feature>
<dbReference type="RefSeq" id="WP_268917487.1">
    <property type="nucleotide sequence ID" value="NZ_JAPTMY010000015.1"/>
</dbReference>
<dbReference type="Pfam" id="PF09334">
    <property type="entry name" value="tRNA-synt_1g"/>
    <property type="match status" value="1"/>
</dbReference>
<dbReference type="SUPFAM" id="SSF47323">
    <property type="entry name" value="Anticodon-binding domain of a subclass of class I aminoacyl-tRNA synthetases"/>
    <property type="match status" value="1"/>
</dbReference>
<evidence type="ECO:0000256" key="4">
    <source>
        <dbReference type="ARBA" id="ARBA00022741"/>
    </source>
</evidence>
<evidence type="ECO:0000256" key="8">
    <source>
        <dbReference type="ARBA" id="ARBA00047469"/>
    </source>
</evidence>
<dbReference type="InterPro" id="IPR009080">
    <property type="entry name" value="tRNAsynth_Ia_anticodon-bd"/>
</dbReference>
<name>A0ABT4I8B8_9ACTO</name>
<evidence type="ECO:0000259" key="13">
    <source>
        <dbReference type="Pfam" id="PF09334"/>
    </source>
</evidence>
<keyword evidence="7 9" id="KW-0030">Aminoacyl-tRNA synthetase</keyword>
<reference evidence="15" key="1">
    <citation type="submission" date="2022-10" db="EMBL/GenBank/DDBJ databases">
        <title>Genome sequence of Actinomyces israelii ATCC 10048.</title>
        <authorList>
            <person name="Watt R.M."/>
            <person name="Tong W.M."/>
        </authorList>
    </citation>
    <scope>NUCLEOTIDE SEQUENCE</scope>
    <source>
        <strain evidence="15">ATCC 10048</strain>
    </source>
</reference>
<comment type="subcellular location">
    <subcellularLocation>
        <location evidence="9">Cytoplasm</location>
    </subcellularLocation>
</comment>
<dbReference type="InterPro" id="IPR014729">
    <property type="entry name" value="Rossmann-like_a/b/a_fold"/>
</dbReference>
<feature type="short sequence motif" description="'KMSKS' region" evidence="9">
    <location>
        <begin position="759"/>
        <end position="763"/>
    </location>
</feature>
<feature type="domain" description="Methionyl/Valyl/Leucyl/Isoleucyl-tRNA synthetase anticodon-binding" evidence="12">
    <location>
        <begin position="838"/>
        <end position="949"/>
    </location>
</feature>
<dbReference type="InterPro" id="IPR025709">
    <property type="entry name" value="Leu_tRNA-synth_edit"/>
</dbReference>
<dbReference type="Pfam" id="PF08264">
    <property type="entry name" value="Anticodon_1"/>
    <property type="match status" value="1"/>
</dbReference>
<dbReference type="Proteomes" id="UP001072034">
    <property type="component" value="Unassembled WGS sequence"/>
</dbReference>
<evidence type="ECO:0000259" key="14">
    <source>
        <dbReference type="Pfam" id="PF13603"/>
    </source>
</evidence>
<evidence type="ECO:0000256" key="6">
    <source>
        <dbReference type="ARBA" id="ARBA00022917"/>
    </source>
</evidence>
<dbReference type="EC" id="6.1.1.4" evidence="9"/>
<dbReference type="SUPFAM" id="SSF52374">
    <property type="entry name" value="Nucleotidylyl transferase"/>
    <property type="match status" value="1"/>
</dbReference>
<evidence type="ECO:0000256" key="7">
    <source>
        <dbReference type="ARBA" id="ARBA00023146"/>
    </source>
</evidence>
<dbReference type="InterPro" id="IPR009008">
    <property type="entry name" value="Val/Leu/Ile-tRNA-synth_edit"/>
</dbReference>
<evidence type="ECO:0000313" key="16">
    <source>
        <dbReference type="Proteomes" id="UP001072034"/>
    </source>
</evidence>
<feature type="domain" description="Methionyl/Leucyl tRNA synthetase" evidence="13">
    <location>
        <begin position="64"/>
        <end position="145"/>
    </location>
</feature>
<organism evidence="15 16">
    <name type="scientific">Actinomyces israelii</name>
    <dbReference type="NCBI Taxonomy" id="1659"/>
    <lineage>
        <taxon>Bacteria</taxon>
        <taxon>Bacillati</taxon>
        <taxon>Actinomycetota</taxon>
        <taxon>Actinomycetes</taxon>
        <taxon>Actinomycetales</taxon>
        <taxon>Actinomycetaceae</taxon>
        <taxon>Actinomyces</taxon>
    </lineage>
</organism>
<evidence type="ECO:0000259" key="12">
    <source>
        <dbReference type="Pfam" id="PF08264"/>
    </source>
</evidence>
<proteinExistence type="inferred from homology"/>
<dbReference type="PANTHER" id="PTHR43740:SF2">
    <property type="entry name" value="LEUCINE--TRNA LIGASE, MITOCHONDRIAL"/>
    <property type="match status" value="1"/>
</dbReference>
<feature type="binding site" evidence="9">
    <location>
        <position position="762"/>
    </location>
    <ligand>
        <name>ATP</name>
        <dbReference type="ChEBI" id="CHEBI:30616"/>
    </ligand>
</feature>